<dbReference type="InterPro" id="IPR029062">
    <property type="entry name" value="Class_I_gatase-like"/>
</dbReference>
<dbReference type="PROSITE" id="PS51257">
    <property type="entry name" value="PROKAR_LIPOPROTEIN"/>
    <property type="match status" value="1"/>
</dbReference>
<dbReference type="AlphaFoldDB" id="A0A7L9RRW1"/>
<evidence type="ECO:0000259" key="7">
    <source>
        <dbReference type="Pfam" id="PF02016"/>
    </source>
</evidence>
<accession>A0A7L9RRW1</accession>
<feature type="active site" description="Charge relay system" evidence="6">
    <location>
        <position position="242"/>
    </location>
</feature>
<dbReference type="InterPro" id="IPR003507">
    <property type="entry name" value="S66_fam"/>
</dbReference>
<evidence type="ECO:0000256" key="5">
    <source>
        <dbReference type="ARBA" id="ARBA00022825"/>
    </source>
</evidence>
<dbReference type="Gene3D" id="3.50.30.60">
    <property type="entry name" value="LD-carboxypeptidase A C-terminal domain-like"/>
    <property type="match status" value="1"/>
</dbReference>
<dbReference type="GO" id="GO:0106415">
    <property type="term" value="F:muramoyltetrapeptide carboxypeptidase activity"/>
    <property type="evidence" value="ECO:0007669"/>
    <property type="project" value="UniProtKB-EC"/>
</dbReference>
<dbReference type="SUPFAM" id="SSF52317">
    <property type="entry name" value="Class I glutamine amidotransferase-like"/>
    <property type="match status" value="1"/>
</dbReference>
<dbReference type="PIRSF" id="PIRSF028757">
    <property type="entry name" value="LD-carboxypeptidase"/>
    <property type="match status" value="1"/>
</dbReference>
<evidence type="ECO:0000313" key="10">
    <source>
        <dbReference type="Proteomes" id="UP000594001"/>
    </source>
</evidence>
<dbReference type="InterPro" id="IPR040449">
    <property type="entry name" value="Peptidase_S66_N"/>
</dbReference>
<dbReference type="KEGG" id="pbal:CPBP_00105"/>
<evidence type="ECO:0000256" key="4">
    <source>
        <dbReference type="ARBA" id="ARBA00022801"/>
    </source>
</evidence>
<keyword evidence="10" id="KW-1185">Reference proteome</keyword>
<protein>
    <submittedName>
        <fullName evidence="9">Murein tetrapeptide carboxypeptidase</fullName>
        <ecNumber evidence="9">3.4.17.13</ecNumber>
    </submittedName>
</protein>
<keyword evidence="5" id="KW-0720">Serine protease</keyword>
<dbReference type="PANTHER" id="PTHR30237:SF2">
    <property type="entry name" value="MUREIN TETRAPEPTIDE CARBOXYPEPTIDASE"/>
    <property type="match status" value="1"/>
</dbReference>
<feature type="domain" description="LD-carboxypeptidase N-terminal" evidence="7">
    <location>
        <begin position="50"/>
        <end position="164"/>
    </location>
</feature>
<dbReference type="PANTHER" id="PTHR30237">
    <property type="entry name" value="MURAMOYLTETRAPEPTIDE CARBOXYPEPTIDASE"/>
    <property type="match status" value="1"/>
</dbReference>
<sequence length="334" mass="37078">MEKLLKLSKTLPVLAIVFLYGCEANNFDSSIANTPSRADLLIKGIAEGKISVVAPATWIEENESRVIQKKYPNLWNKVHFQHGVKYAYMSNTDEQRFNFLKQAFDNESSSVVWALRGGYGAARLIPYLLKIPKPTAHKWLIGYSDITALHLFVSQKWGWKSIHGAVAKDITYSKKDPKNFKYLDEIVSGASKSITYQGFKLLSGKVMQPIAGKLTGGNTALISTSVGTPWQLNAKGKIVIIEESGHGDRIDRVLQHLKHSKILEGAVAVVIGDIIVGDVDVNPIINDFVKDLPVPVFKTDSFGHGDKNYPWIYNADAVIEPDAMGNYQLTFQTQ</sequence>
<dbReference type="EMBL" id="CP054719">
    <property type="protein sequence ID" value="QOL19353.1"/>
    <property type="molecule type" value="Genomic_DNA"/>
</dbReference>
<dbReference type="GO" id="GO:0006508">
    <property type="term" value="P:proteolysis"/>
    <property type="evidence" value="ECO:0007669"/>
    <property type="project" value="UniProtKB-KW"/>
</dbReference>
<dbReference type="InterPro" id="IPR027461">
    <property type="entry name" value="Carboxypeptidase_A_C_sf"/>
</dbReference>
<proteinExistence type="inferred from homology"/>
<dbReference type="Pfam" id="PF17676">
    <property type="entry name" value="Peptidase_S66C"/>
    <property type="match status" value="1"/>
</dbReference>
<evidence type="ECO:0000256" key="1">
    <source>
        <dbReference type="ARBA" id="ARBA00010233"/>
    </source>
</evidence>
<dbReference type="GO" id="GO:0008236">
    <property type="term" value="F:serine-type peptidase activity"/>
    <property type="evidence" value="ECO:0007669"/>
    <property type="project" value="UniProtKB-KW"/>
</dbReference>
<dbReference type="Gene3D" id="3.40.50.10740">
    <property type="entry name" value="Class I glutamine amidotransferase-like"/>
    <property type="match status" value="1"/>
</dbReference>
<dbReference type="EC" id="3.4.17.13" evidence="9"/>
<evidence type="ECO:0000259" key="8">
    <source>
        <dbReference type="Pfam" id="PF17676"/>
    </source>
</evidence>
<evidence type="ECO:0000256" key="3">
    <source>
        <dbReference type="ARBA" id="ARBA00022670"/>
    </source>
</evidence>
<evidence type="ECO:0000256" key="2">
    <source>
        <dbReference type="ARBA" id="ARBA00022645"/>
    </source>
</evidence>
<organism evidence="9 10">
    <name type="scientific">Candidatus Bodocaedibacter vickermanii</name>
    <dbReference type="NCBI Taxonomy" id="2741701"/>
    <lineage>
        <taxon>Bacteria</taxon>
        <taxon>Pseudomonadati</taxon>
        <taxon>Pseudomonadota</taxon>
        <taxon>Alphaproteobacteria</taxon>
        <taxon>Holosporales</taxon>
        <taxon>Candidatus Paracaedibacteraceae</taxon>
        <taxon>Candidatus Bodocaedibacter</taxon>
    </lineage>
</organism>
<dbReference type="Pfam" id="PF02016">
    <property type="entry name" value="Peptidase_S66"/>
    <property type="match status" value="1"/>
</dbReference>
<dbReference type="InterPro" id="IPR027478">
    <property type="entry name" value="LdcA_N"/>
</dbReference>
<feature type="active site" description="Nucleophile" evidence="6">
    <location>
        <position position="144"/>
    </location>
</feature>
<keyword evidence="4 9" id="KW-0378">Hydrolase</keyword>
<keyword evidence="2 9" id="KW-0121">Carboxypeptidase</keyword>
<keyword evidence="3" id="KW-0645">Protease</keyword>
<gene>
    <name evidence="9" type="ORF">CPBP_00105</name>
</gene>
<dbReference type="SUPFAM" id="SSF141986">
    <property type="entry name" value="LD-carboxypeptidase A C-terminal domain-like"/>
    <property type="match status" value="1"/>
</dbReference>
<evidence type="ECO:0000256" key="6">
    <source>
        <dbReference type="PIRSR" id="PIRSR028757-1"/>
    </source>
</evidence>
<dbReference type="InterPro" id="IPR040921">
    <property type="entry name" value="Peptidase_S66C"/>
</dbReference>
<feature type="domain" description="LD-carboxypeptidase C-terminal" evidence="8">
    <location>
        <begin position="212"/>
        <end position="318"/>
    </location>
</feature>
<dbReference type="CDD" id="cd07025">
    <property type="entry name" value="Peptidase_S66"/>
    <property type="match status" value="1"/>
</dbReference>
<feature type="active site" description="Charge relay system" evidence="6">
    <location>
        <position position="304"/>
    </location>
</feature>
<evidence type="ECO:0000313" key="9">
    <source>
        <dbReference type="EMBL" id="QOL19353.1"/>
    </source>
</evidence>
<reference evidence="9 10" key="1">
    <citation type="submission" date="2020-06" db="EMBL/GenBank/DDBJ databases">
        <title>The endosymbiont of the kinetoplastid Bodo saltans is a Paracaedibacter-like alpha-proteobacterium possessing a putative toxin-antitoxin system.</title>
        <authorList>
            <person name="Midha S."/>
            <person name="Rigden D.J."/>
            <person name="Siozios S."/>
            <person name="Hurst G.D.D."/>
            <person name="Jackson A.P."/>
        </authorList>
    </citation>
    <scope>NUCLEOTIDE SEQUENCE [LARGE SCALE GENOMIC DNA]</scope>
    <source>
        <strain evidence="9">Lake Konstanz</strain>
    </source>
</reference>
<comment type="similarity">
    <text evidence="1">Belongs to the peptidase S66 family.</text>
</comment>
<dbReference type="Proteomes" id="UP000594001">
    <property type="component" value="Chromosome"/>
</dbReference>
<name>A0A7L9RRW1_9PROT</name>